<reference evidence="1" key="1">
    <citation type="journal article" date="2025" name="Int. J. Syst. Evol. Microbiol.">
        <title>Streptomyces citrinus sp. nov., with yellow diffusible pigment.</title>
        <authorList>
            <person name="He Y."/>
            <person name="Yang E."/>
            <person name="Xu J."/>
            <person name="Sun Y."/>
            <person name="Sun L."/>
        </authorList>
    </citation>
    <scope>NUCLEOTIDE SEQUENCE</scope>
    <source>
        <strain evidence="1">Q6</strain>
    </source>
</reference>
<accession>A0ACD5AD73</accession>
<gene>
    <name evidence="1" type="ORF">V2W30_18640</name>
</gene>
<name>A0ACD5AD73_9ACTN</name>
<sequence>MSAPTLERPVAPARRTLPGTDGLVWTVRRLHRTALWVWAGYVAVSAGLLLWLWGPGSSAARKAFDTFGYAGAQENGWEGRSLSFPGVGTSFDALFYDPLTLTRIVAVAVAVFAAGPLIARELESGTARLAWTQSVSPARWLAAKLAVPALLITVGTGLVVALYRLVWDDGNHLLIAGIGPRDVAFSVGPATIANALFGLALGVLAALVLRRTLPAMAVAGIGQYLVGAARGNSWPFQGAYQQPVLPVHSKAITSGGAEISDPGCYLDQRCLDSHHVTGFTRHYLPSPDYWPRQLTETGILLGLTALAVVAAFLVLRRYQPKKETTA</sequence>
<protein>
    <submittedName>
        <fullName evidence="1">Uncharacterized protein</fullName>
    </submittedName>
</protein>
<dbReference type="Proteomes" id="UP001432251">
    <property type="component" value="Chromosome"/>
</dbReference>
<organism evidence="1 2">
    <name type="scientific">Streptomyces citrinus</name>
    <dbReference type="NCBI Taxonomy" id="3118173"/>
    <lineage>
        <taxon>Bacteria</taxon>
        <taxon>Bacillati</taxon>
        <taxon>Actinomycetota</taxon>
        <taxon>Actinomycetes</taxon>
        <taxon>Kitasatosporales</taxon>
        <taxon>Streptomycetaceae</taxon>
        <taxon>Streptomyces</taxon>
    </lineage>
</organism>
<evidence type="ECO:0000313" key="1">
    <source>
        <dbReference type="EMBL" id="WWQ65156.1"/>
    </source>
</evidence>
<dbReference type="EMBL" id="CP146022">
    <property type="protein sequence ID" value="WWQ65156.1"/>
    <property type="molecule type" value="Genomic_DNA"/>
</dbReference>
<proteinExistence type="predicted"/>
<keyword evidence="2" id="KW-1185">Reference proteome</keyword>
<evidence type="ECO:0000313" key="2">
    <source>
        <dbReference type="Proteomes" id="UP001432251"/>
    </source>
</evidence>